<keyword evidence="2" id="KW-0805">Transcription regulation</keyword>
<reference evidence="8 9" key="1">
    <citation type="submission" date="2020-08" db="EMBL/GenBank/DDBJ databases">
        <title>Amycolatopsis sp. nov. DR6-1 isolated from Dendrobium heterocarpum.</title>
        <authorList>
            <person name="Tedsree N."/>
            <person name="Kuncharoen N."/>
            <person name="Likhitwitayawuid K."/>
            <person name="Tanasupawat S."/>
        </authorList>
    </citation>
    <scope>NUCLEOTIDE SEQUENCE [LARGE SCALE GENOMIC DNA]</scope>
    <source>
        <strain evidence="8 9">DR6-1</strain>
    </source>
</reference>
<dbReference type="PRINTS" id="PR00364">
    <property type="entry name" value="DISEASERSIST"/>
</dbReference>
<dbReference type="SUPFAM" id="SSF46785">
    <property type="entry name" value="Winged helix' DNA-binding domain"/>
    <property type="match status" value="1"/>
</dbReference>
<evidence type="ECO:0000256" key="3">
    <source>
        <dbReference type="ARBA" id="ARBA00023125"/>
    </source>
</evidence>
<gene>
    <name evidence="8" type="ORF">H4281_28875</name>
</gene>
<keyword evidence="9" id="KW-1185">Reference proteome</keyword>
<dbReference type="GO" id="GO:0003677">
    <property type="term" value="F:DNA binding"/>
    <property type="evidence" value="ECO:0007669"/>
    <property type="project" value="UniProtKB-UniRule"/>
</dbReference>
<dbReference type="Gene3D" id="3.40.50.300">
    <property type="entry name" value="P-loop containing nucleotide triphosphate hydrolases"/>
    <property type="match status" value="1"/>
</dbReference>
<proteinExistence type="inferred from homology"/>
<sequence length="922" mass="99607">MALEFRVLGEVGATAGGEVLAVGHARQRLVLAALLLDAGRVVPADQLVSRVWGEHPPSRVANALQTYVARLRRVLQPHGGGIERRSGGYVIPLPRPDALDLHQFADLVSQARATADDAEAARLYERALDRWQGDALLGLDSAWADNVRHSLTRQRTAAELDYADRQLRRGQHGAVLSLLARRADEYPLDERIAAALMRALHHSGRTDEALARYQRTRTMLLDELGADPSPHLRAVHEEILAAQTPTPAPLRAWAAPVPQQLPSPPPRFAGREDELRHLDTLAGQHPTVPVTVLHGGGGMGKTALALHWAHRQSTAFPDGRLYADLRGFSPDGDPTAPDVALRGFLHALGVTGTAIPADPDAQTALYRTLLAGKRVLVVLDNARDTSQITPLLPGEPSCAVVVTSRNRMTSLTTTHGATPLAVRPLPASHARSVLLARLGPDYLDADPDAAEQLVTRCAGSPLALGILAARAAEHPGFPLAALAAELTDVSALDDGDASVAAVLSWSLRALPAQHAEVFELLGLAPGPDISVRAAANLTGLSPNAVAAILLALERVSLVEQDSPGRYRMHDLVRLFARTHTGLPAEARTAALVRVIGYYTGTALAGNRVLHPHGVLPQGIDTGHDHPYPHPPASTGEALDWFDADHDCLLDAQRVASAQAWHQPAWQIALALTAYHYRRGFLHDDLAVWPLAVQAADALGTPETRVLAHRRYGLACARGARHDDALAHLAEALDLAGRGEDRRVRAIIEHDLAQTWELHGDQRAALEHAQRSLALFRPLGNPVWEAQAQNGVGWYLTLLGRHEQARPHCERALRLYRAANHPAVADVLDSLAHIAHHTGRHADAIEHYREALALYRESGNTYLEADTLEHLGHTHRETGDSGKARAAWQLALDLFRAQGRFAEVNAVETALARLDSGRTSASR</sequence>
<dbReference type="PROSITE" id="PS50005">
    <property type="entry name" value="TPR"/>
    <property type="match status" value="1"/>
</dbReference>
<dbReference type="AlphaFoldDB" id="A0A7W3W1K4"/>
<evidence type="ECO:0000313" key="9">
    <source>
        <dbReference type="Proteomes" id="UP000526734"/>
    </source>
</evidence>
<evidence type="ECO:0000256" key="1">
    <source>
        <dbReference type="ARBA" id="ARBA00005820"/>
    </source>
</evidence>
<feature type="repeat" description="TPR" evidence="5">
    <location>
        <begin position="824"/>
        <end position="857"/>
    </location>
</feature>
<dbReference type="InterPro" id="IPR001867">
    <property type="entry name" value="OmpR/PhoB-type_DNA-bd"/>
</dbReference>
<evidence type="ECO:0000256" key="5">
    <source>
        <dbReference type="PROSITE-ProRule" id="PRU00339"/>
    </source>
</evidence>
<dbReference type="GO" id="GO:0000160">
    <property type="term" value="P:phosphorelay signal transduction system"/>
    <property type="evidence" value="ECO:0007669"/>
    <property type="project" value="InterPro"/>
</dbReference>
<keyword evidence="4" id="KW-0804">Transcription</keyword>
<dbReference type="InterPro" id="IPR011990">
    <property type="entry name" value="TPR-like_helical_dom_sf"/>
</dbReference>
<dbReference type="InterPro" id="IPR051677">
    <property type="entry name" value="AfsR-DnrI-RedD_regulator"/>
</dbReference>
<keyword evidence="3 6" id="KW-0238">DNA-binding</keyword>
<dbReference type="Pfam" id="PF13424">
    <property type="entry name" value="TPR_12"/>
    <property type="match status" value="1"/>
</dbReference>
<comment type="caution">
    <text evidence="8">The sequence shown here is derived from an EMBL/GenBank/DDBJ whole genome shotgun (WGS) entry which is preliminary data.</text>
</comment>
<name>A0A7W3W1K4_9PSEU</name>
<organism evidence="8 9">
    <name type="scientific">Amycolatopsis dendrobii</name>
    <dbReference type="NCBI Taxonomy" id="2760662"/>
    <lineage>
        <taxon>Bacteria</taxon>
        <taxon>Bacillati</taxon>
        <taxon>Actinomycetota</taxon>
        <taxon>Actinomycetes</taxon>
        <taxon>Pseudonocardiales</taxon>
        <taxon>Pseudonocardiaceae</taxon>
        <taxon>Amycolatopsis</taxon>
    </lineage>
</organism>
<evidence type="ECO:0000313" key="8">
    <source>
        <dbReference type="EMBL" id="MBB1157178.1"/>
    </source>
</evidence>
<dbReference type="GO" id="GO:0043531">
    <property type="term" value="F:ADP binding"/>
    <property type="evidence" value="ECO:0007669"/>
    <property type="project" value="InterPro"/>
</dbReference>
<dbReference type="SMART" id="SM00862">
    <property type="entry name" value="Trans_reg_C"/>
    <property type="match status" value="1"/>
</dbReference>
<evidence type="ECO:0000259" key="7">
    <source>
        <dbReference type="PROSITE" id="PS51755"/>
    </source>
</evidence>
<keyword evidence="5" id="KW-0802">TPR repeat</keyword>
<dbReference type="InterPro" id="IPR036388">
    <property type="entry name" value="WH-like_DNA-bd_sf"/>
</dbReference>
<dbReference type="SUPFAM" id="SSF46894">
    <property type="entry name" value="C-terminal effector domain of the bipartite response regulators"/>
    <property type="match status" value="1"/>
</dbReference>
<dbReference type="InterPro" id="IPR005158">
    <property type="entry name" value="BTAD"/>
</dbReference>
<evidence type="ECO:0000256" key="6">
    <source>
        <dbReference type="PROSITE-ProRule" id="PRU01091"/>
    </source>
</evidence>
<dbReference type="SMART" id="SM00028">
    <property type="entry name" value="TPR"/>
    <property type="match status" value="5"/>
</dbReference>
<dbReference type="Gene3D" id="1.25.40.10">
    <property type="entry name" value="Tetratricopeptide repeat domain"/>
    <property type="match status" value="3"/>
</dbReference>
<dbReference type="EMBL" id="JACGZW010000010">
    <property type="protein sequence ID" value="MBB1157178.1"/>
    <property type="molecule type" value="Genomic_DNA"/>
</dbReference>
<dbReference type="SMART" id="SM01043">
    <property type="entry name" value="BTAD"/>
    <property type="match status" value="1"/>
</dbReference>
<protein>
    <submittedName>
        <fullName evidence="8">Tetratricopeptide repeat protein</fullName>
    </submittedName>
</protein>
<dbReference type="Proteomes" id="UP000526734">
    <property type="component" value="Unassembled WGS sequence"/>
</dbReference>
<dbReference type="SUPFAM" id="SSF52540">
    <property type="entry name" value="P-loop containing nucleoside triphosphate hydrolases"/>
    <property type="match status" value="1"/>
</dbReference>
<dbReference type="PANTHER" id="PTHR35807:SF1">
    <property type="entry name" value="TRANSCRIPTIONAL REGULATOR REDD"/>
    <property type="match status" value="1"/>
</dbReference>
<dbReference type="InterPro" id="IPR036390">
    <property type="entry name" value="WH_DNA-bd_sf"/>
</dbReference>
<dbReference type="Pfam" id="PF00486">
    <property type="entry name" value="Trans_reg_C"/>
    <property type="match status" value="1"/>
</dbReference>
<feature type="domain" description="OmpR/PhoB-type" evidence="7">
    <location>
        <begin position="1"/>
        <end position="93"/>
    </location>
</feature>
<evidence type="ECO:0000256" key="2">
    <source>
        <dbReference type="ARBA" id="ARBA00023015"/>
    </source>
</evidence>
<accession>A0A7W3W1K4</accession>
<dbReference type="InterPro" id="IPR027417">
    <property type="entry name" value="P-loop_NTPase"/>
</dbReference>
<dbReference type="Gene3D" id="1.10.10.10">
    <property type="entry name" value="Winged helix-like DNA-binding domain superfamily/Winged helix DNA-binding domain"/>
    <property type="match status" value="2"/>
</dbReference>
<dbReference type="PROSITE" id="PS51755">
    <property type="entry name" value="OMPR_PHOB"/>
    <property type="match status" value="1"/>
</dbReference>
<comment type="similarity">
    <text evidence="1">Belongs to the AfsR/DnrI/RedD regulatory family.</text>
</comment>
<dbReference type="InterPro" id="IPR016032">
    <property type="entry name" value="Sig_transdc_resp-reg_C-effctor"/>
</dbReference>
<dbReference type="PANTHER" id="PTHR35807">
    <property type="entry name" value="TRANSCRIPTIONAL REGULATOR REDD-RELATED"/>
    <property type="match status" value="1"/>
</dbReference>
<dbReference type="InterPro" id="IPR019734">
    <property type="entry name" value="TPR_rpt"/>
</dbReference>
<dbReference type="CDD" id="cd15831">
    <property type="entry name" value="BTAD"/>
    <property type="match status" value="1"/>
</dbReference>
<dbReference type="Pfam" id="PF03704">
    <property type="entry name" value="BTAD"/>
    <property type="match status" value="1"/>
</dbReference>
<dbReference type="GO" id="GO:0006355">
    <property type="term" value="P:regulation of DNA-templated transcription"/>
    <property type="evidence" value="ECO:0007669"/>
    <property type="project" value="InterPro"/>
</dbReference>
<feature type="DNA-binding region" description="OmpR/PhoB-type" evidence="6">
    <location>
        <begin position="1"/>
        <end position="93"/>
    </location>
</feature>
<evidence type="ECO:0000256" key="4">
    <source>
        <dbReference type="ARBA" id="ARBA00023163"/>
    </source>
</evidence>
<dbReference type="SUPFAM" id="SSF48452">
    <property type="entry name" value="TPR-like"/>
    <property type="match status" value="2"/>
</dbReference>